<protein>
    <recommendedName>
        <fullName evidence="7">TRAP transporter small permease protein</fullName>
    </recommendedName>
</protein>
<evidence type="ECO:0000256" key="4">
    <source>
        <dbReference type="ARBA" id="ARBA00022692"/>
    </source>
</evidence>
<comment type="caution">
    <text evidence="7">Lacks conserved residue(s) required for the propagation of feature annotation.</text>
</comment>
<comment type="subcellular location">
    <subcellularLocation>
        <location evidence="7">Cell inner membrane</location>
        <topology evidence="7">Multi-pass membrane protein</topology>
    </subcellularLocation>
    <subcellularLocation>
        <location evidence="1">Cell membrane</location>
        <topology evidence="1">Multi-pass membrane protein</topology>
    </subcellularLocation>
</comment>
<evidence type="ECO:0000256" key="2">
    <source>
        <dbReference type="ARBA" id="ARBA00022448"/>
    </source>
</evidence>
<keyword evidence="7" id="KW-0997">Cell inner membrane</keyword>
<keyword evidence="6 7" id="KW-0472">Membrane</keyword>
<dbReference type="GO" id="GO:0022857">
    <property type="term" value="F:transmembrane transporter activity"/>
    <property type="evidence" value="ECO:0007669"/>
    <property type="project" value="UniProtKB-UniRule"/>
</dbReference>
<sequence>MEVLGAIGVLSYCAAAAVSVADVIGRRFGMPVVGVVDLVQLFVMAGAWLCIPWGFSAGAHVGVDFLLERMPAGAARALQAAAAVIAAGLMAMILWKCFGAWQMQALLGDKSQQLGIPMSYFWVPLLVGAAASILAALAVVIRLTSGRTVISTQAH</sequence>
<feature type="transmembrane region" description="Helical" evidence="7">
    <location>
        <begin position="121"/>
        <end position="141"/>
    </location>
</feature>
<dbReference type="STRING" id="1945662.B0A89_03435"/>
<name>A0A1W6D0R6_9RHOB</name>
<keyword evidence="5 7" id="KW-1133">Transmembrane helix</keyword>
<evidence type="ECO:0000256" key="5">
    <source>
        <dbReference type="ARBA" id="ARBA00022989"/>
    </source>
</evidence>
<keyword evidence="3" id="KW-1003">Cell membrane</keyword>
<dbReference type="EMBL" id="CP020612">
    <property type="protein sequence ID" value="ARJ70686.1"/>
    <property type="molecule type" value="Genomic_DNA"/>
</dbReference>
<keyword evidence="4 7" id="KW-0812">Transmembrane</keyword>
<evidence type="ECO:0000313" key="9">
    <source>
        <dbReference type="EMBL" id="ARJ70686.1"/>
    </source>
</evidence>
<proteinExistence type="inferred from homology"/>
<comment type="function">
    <text evidence="7">Part of the tripartite ATP-independent periplasmic (TRAP) transport system.</text>
</comment>
<accession>A0A1W6D0R6</accession>
<organism evidence="9 10">
    <name type="scientific">Paracoccus contaminans</name>
    <dbReference type="NCBI Taxonomy" id="1945662"/>
    <lineage>
        <taxon>Bacteria</taxon>
        <taxon>Pseudomonadati</taxon>
        <taxon>Pseudomonadota</taxon>
        <taxon>Alphaproteobacteria</taxon>
        <taxon>Rhodobacterales</taxon>
        <taxon>Paracoccaceae</taxon>
        <taxon>Paracoccus</taxon>
    </lineage>
</organism>
<dbReference type="AlphaFoldDB" id="A0A1W6D0R6"/>
<comment type="subunit">
    <text evidence="7">The complex comprises the extracytoplasmic solute receptor protein and the two transmembrane proteins.</text>
</comment>
<feature type="domain" description="Tripartite ATP-independent periplasmic transporters DctQ component" evidence="8">
    <location>
        <begin position="17"/>
        <end position="144"/>
    </location>
</feature>
<dbReference type="Proteomes" id="UP000193017">
    <property type="component" value="Chromosome"/>
</dbReference>
<dbReference type="Pfam" id="PF04290">
    <property type="entry name" value="DctQ"/>
    <property type="match status" value="1"/>
</dbReference>
<keyword evidence="10" id="KW-1185">Reference proteome</keyword>
<keyword evidence="2 7" id="KW-0813">Transport</keyword>
<comment type="similarity">
    <text evidence="7">Belongs to the TRAP transporter small permease family.</text>
</comment>
<feature type="transmembrane region" description="Helical" evidence="7">
    <location>
        <begin position="79"/>
        <end position="101"/>
    </location>
</feature>
<gene>
    <name evidence="9" type="ORF">B0A89_03435</name>
</gene>
<evidence type="ECO:0000256" key="1">
    <source>
        <dbReference type="ARBA" id="ARBA00004651"/>
    </source>
</evidence>
<dbReference type="InterPro" id="IPR055348">
    <property type="entry name" value="DctQ"/>
</dbReference>
<dbReference type="KEGG" id="pcon:B0A89_03435"/>
<feature type="transmembrane region" description="Helical" evidence="7">
    <location>
        <begin position="45"/>
        <end position="67"/>
    </location>
</feature>
<evidence type="ECO:0000313" key="10">
    <source>
        <dbReference type="Proteomes" id="UP000193017"/>
    </source>
</evidence>
<evidence type="ECO:0000256" key="7">
    <source>
        <dbReference type="RuleBase" id="RU369079"/>
    </source>
</evidence>
<evidence type="ECO:0000259" key="8">
    <source>
        <dbReference type="Pfam" id="PF04290"/>
    </source>
</evidence>
<dbReference type="OrthoDB" id="7363060at2"/>
<evidence type="ECO:0000256" key="3">
    <source>
        <dbReference type="ARBA" id="ARBA00022475"/>
    </source>
</evidence>
<dbReference type="GO" id="GO:0005886">
    <property type="term" value="C:plasma membrane"/>
    <property type="evidence" value="ECO:0007669"/>
    <property type="project" value="UniProtKB-SubCell"/>
</dbReference>
<reference evidence="9 10" key="1">
    <citation type="submission" date="2017-03" db="EMBL/GenBank/DDBJ databases">
        <title>Genome sequence of Paracoccus contaminans isolated from a water microcosm.</title>
        <authorList>
            <person name="Aurass P."/>
            <person name="Karste S."/>
            <person name="Trost E."/>
            <person name="Glaeser S.P."/>
            <person name="Kaempfer P."/>
            <person name="Flieger A."/>
        </authorList>
    </citation>
    <scope>NUCLEOTIDE SEQUENCE [LARGE SCALE GENOMIC DNA]</scope>
    <source>
        <strain evidence="10">RKI 16-01929T\LMG 29738T\CCM 8701T\CIP 111112T</strain>
    </source>
</reference>
<evidence type="ECO:0000256" key="6">
    <source>
        <dbReference type="ARBA" id="ARBA00023136"/>
    </source>
</evidence>